<reference evidence="2" key="2">
    <citation type="submission" date="2018-05" db="EMBL/GenBank/DDBJ databases">
        <title>OpunRS2 (Oryza punctata Reference Sequence Version 2).</title>
        <authorList>
            <person name="Zhang J."/>
            <person name="Kudrna D."/>
            <person name="Lee S."/>
            <person name="Talag J."/>
            <person name="Welchert J."/>
            <person name="Wing R.A."/>
        </authorList>
    </citation>
    <scope>NUCLEOTIDE SEQUENCE [LARGE SCALE GENOMIC DNA]</scope>
</reference>
<protein>
    <submittedName>
        <fullName evidence="2">Uncharacterized protein</fullName>
    </submittedName>
</protein>
<evidence type="ECO:0000256" key="1">
    <source>
        <dbReference type="SAM" id="MobiDB-lite"/>
    </source>
</evidence>
<dbReference type="AlphaFoldDB" id="A0A0E0M0Y9"/>
<organism evidence="2">
    <name type="scientific">Oryza punctata</name>
    <name type="common">Red rice</name>
    <dbReference type="NCBI Taxonomy" id="4537"/>
    <lineage>
        <taxon>Eukaryota</taxon>
        <taxon>Viridiplantae</taxon>
        <taxon>Streptophyta</taxon>
        <taxon>Embryophyta</taxon>
        <taxon>Tracheophyta</taxon>
        <taxon>Spermatophyta</taxon>
        <taxon>Magnoliopsida</taxon>
        <taxon>Liliopsida</taxon>
        <taxon>Poales</taxon>
        <taxon>Poaceae</taxon>
        <taxon>BOP clade</taxon>
        <taxon>Oryzoideae</taxon>
        <taxon>Oryzeae</taxon>
        <taxon>Oryzinae</taxon>
        <taxon>Oryza</taxon>
    </lineage>
</organism>
<sequence length="67" mass="7522">MFAAADEASTFVGHGKQPRLFSQWRTRGPNLPTQTGKRTKVANARHKSPNEHPFFPEHLLELVVPSV</sequence>
<keyword evidence="3" id="KW-1185">Reference proteome</keyword>
<feature type="region of interest" description="Disordered" evidence="1">
    <location>
        <begin position="1"/>
        <end position="40"/>
    </location>
</feature>
<dbReference type="Gramene" id="OPUNC09G08070.1">
    <property type="protein sequence ID" value="OPUNC09G08070.1"/>
    <property type="gene ID" value="OPUNC09G08070"/>
</dbReference>
<evidence type="ECO:0000313" key="3">
    <source>
        <dbReference type="Proteomes" id="UP000026962"/>
    </source>
</evidence>
<evidence type="ECO:0000313" key="2">
    <source>
        <dbReference type="EnsemblPlants" id="OPUNC09G08070.1"/>
    </source>
</evidence>
<dbReference type="EnsemblPlants" id="OPUNC09G08070.1">
    <property type="protein sequence ID" value="OPUNC09G08070.1"/>
    <property type="gene ID" value="OPUNC09G08070"/>
</dbReference>
<reference evidence="2" key="1">
    <citation type="submission" date="2015-04" db="UniProtKB">
        <authorList>
            <consortium name="EnsemblPlants"/>
        </authorList>
    </citation>
    <scope>IDENTIFICATION</scope>
</reference>
<name>A0A0E0M0Y9_ORYPU</name>
<proteinExistence type="predicted"/>
<dbReference type="Proteomes" id="UP000026962">
    <property type="component" value="Chromosome 9"/>
</dbReference>
<accession>A0A0E0M0Y9</accession>